<gene>
    <name evidence="2" type="ORF">CDO52_11265</name>
</gene>
<keyword evidence="1" id="KW-0472">Membrane</keyword>
<feature type="transmembrane region" description="Helical" evidence="1">
    <location>
        <begin position="121"/>
        <end position="140"/>
    </location>
</feature>
<sequence>MITQILAGGGIHAVVVLLLLSPADDVPLLQMAAVFLLLYTVFLLIVSAPAAVRVIVTRRQPPEGDRVLDTLVFVGGGLPYALFYAGLAPWSPGMALPGLLIGGLVHLGCVKLAMASKRRSLIAVPALLLPVIVFFARLASESPVLL</sequence>
<dbReference type="AlphaFoldDB" id="A0A223S5I6"/>
<dbReference type="Proteomes" id="UP000215005">
    <property type="component" value="Chromosome"/>
</dbReference>
<proteinExistence type="predicted"/>
<dbReference type="KEGG" id="ngv:CDO52_11265"/>
<organism evidence="2 3">
    <name type="scientific">Nocardiopsis gilva YIM 90087</name>
    <dbReference type="NCBI Taxonomy" id="1235441"/>
    <lineage>
        <taxon>Bacteria</taxon>
        <taxon>Bacillati</taxon>
        <taxon>Actinomycetota</taxon>
        <taxon>Actinomycetes</taxon>
        <taxon>Streptosporangiales</taxon>
        <taxon>Nocardiopsidaceae</taxon>
        <taxon>Nocardiopsis</taxon>
    </lineage>
</organism>
<keyword evidence="3" id="KW-1185">Reference proteome</keyword>
<feature type="transmembrane region" description="Helical" evidence="1">
    <location>
        <begin position="68"/>
        <end position="88"/>
    </location>
</feature>
<evidence type="ECO:0000313" key="2">
    <source>
        <dbReference type="EMBL" id="ASU83279.1"/>
    </source>
</evidence>
<keyword evidence="1" id="KW-1133">Transmembrane helix</keyword>
<name>A0A223S5I6_9ACTN</name>
<evidence type="ECO:0000256" key="1">
    <source>
        <dbReference type="SAM" id="Phobius"/>
    </source>
</evidence>
<protein>
    <submittedName>
        <fullName evidence="2">Uncharacterized protein</fullName>
    </submittedName>
</protein>
<accession>A0A223S5I6</accession>
<keyword evidence="1" id="KW-0812">Transmembrane</keyword>
<feature type="transmembrane region" description="Helical" evidence="1">
    <location>
        <begin position="94"/>
        <end position="114"/>
    </location>
</feature>
<reference evidence="2 3" key="1">
    <citation type="submission" date="2017-08" db="EMBL/GenBank/DDBJ databases">
        <title>The complete genome sequence of Nocardiopsis gilva YIM 90087.</title>
        <authorList>
            <person name="Yin M."/>
            <person name="Tang S."/>
        </authorList>
    </citation>
    <scope>NUCLEOTIDE SEQUENCE [LARGE SCALE GENOMIC DNA]</scope>
    <source>
        <strain evidence="2 3">YIM 90087</strain>
    </source>
</reference>
<feature type="transmembrane region" description="Helical" evidence="1">
    <location>
        <begin position="33"/>
        <end position="56"/>
    </location>
</feature>
<dbReference type="EMBL" id="CP022753">
    <property type="protein sequence ID" value="ASU83279.1"/>
    <property type="molecule type" value="Genomic_DNA"/>
</dbReference>
<evidence type="ECO:0000313" key="3">
    <source>
        <dbReference type="Proteomes" id="UP000215005"/>
    </source>
</evidence>